<evidence type="ECO:0000256" key="8">
    <source>
        <dbReference type="ARBA" id="ARBA00023180"/>
    </source>
</evidence>
<dbReference type="PANTHER" id="PTHR15071">
    <property type="entry name" value="MANNOSE-6-PHOSPHATE RECEPTOR FAMILY MEMBER"/>
    <property type="match status" value="1"/>
</dbReference>
<dbReference type="GO" id="GO:0005768">
    <property type="term" value="C:endosome"/>
    <property type="evidence" value="ECO:0007669"/>
    <property type="project" value="InterPro"/>
</dbReference>
<dbReference type="OMA" id="WVMLIYG"/>
<dbReference type="PROSITE" id="PS51914">
    <property type="entry name" value="MRH"/>
    <property type="match status" value="1"/>
</dbReference>
<dbReference type="InterPro" id="IPR044865">
    <property type="entry name" value="MRH_dom"/>
</dbReference>
<feature type="signal peptide" evidence="10">
    <location>
        <begin position="1"/>
        <end position="30"/>
    </location>
</feature>
<reference evidence="12" key="2">
    <citation type="submission" date="2021-01" db="UniProtKB">
        <authorList>
            <consortium name="EnsemblMetazoa"/>
        </authorList>
    </citation>
    <scope>IDENTIFICATION</scope>
</reference>
<accession>A0A7M7REF9</accession>
<keyword evidence="6 9" id="KW-0472">Membrane</keyword>
<evidence type="ECO:0000256" key="5">
    <source>
        <dbReference type="ARBA" id="ARBA00022989"/>
    </source>
</evidence>
<evidence type="ECO:0000313" key="12">
    <source>
        <dbReference type="EnsemblMetazoa" id="XP_784873"/>
    </source>
</evidence>
<dbReference type="GO" id="GO:0005802">
    <property type="term" value="C:trans-Golgi network"/>
    <property type="evidence" value="ECO:0000318"/>
    <property type="project" value="GO_Central"/>
</dbReference>
<dbReference type="GO" id="GO:0006622">
    <property type="term" value="P:protein targeting to lysosome"/>
    <property type="evidence" value="ECO:0000318"/>
    <property type="project" value="GO_Central"/>
</dbReference>
<dbReference type="PRINTS" id="PR00715">
    <property type="entry name" value="MAN6PRECEPTR"/>
</dbReference>
<evidence type="ECO:0000256" key="9">
    <source>
        <dbReference type="SAM" id="Phobius"/>
    </source>
</evidence>
<keyword evidence="4 10" id="KW-0732">Signal</keyword>
<evidence type="ECO:0000256" key="1">
    <source>
        <dbReference type="ARBA" id="ARBA00004308"/>
    </source>
</evidence>
<evidence type="ECO:0000256" key="4">
    <source>
        <dbReference type="ARBA" id="ARBA00022729"/>
    </source>
</evidence>
<evidence type="ECO:0000259" key="11">
    <source>
        <dbReference type="PROSITE" id="PS51914"/>
    </source>
</evidence>
<feature type="transmembrane region" description="Helical" evidence="9">
    <location>
        <begin position="187"/>
        <end position="211"/>
    </location>
</feature>
<dbReference type="InterPro" id="IPR028927">
    <property type="entry name" value="Man-6-P_rcpt"/>
</dbReference>
<dbReference type="GeneID" id="579677"/>
<protein>
    <recommendedName>
        <fullName evidence="11">MRH domain-containing protein</fullName>
    </recommendedName>
</protein>
<dbReference type="OrthoDB" id="29460at2759"/>
<dbReference type="GO" id="GO:0019904">
    <property type="term" value="F:protein domain specific binding"/>
    <property type="evidence" value="ECO:0007669"/>
    <property type="project" value="InterPro"/>
</dbReference>
<organism evidence="12 13">
    <name type="scientific">Strongylocentrotus purpuratus</name>
    <name type="common">Purple sea urchin</name>
    <dbReference type="NCBI Taxonomy" id="7668"/>
    <lineage>
        <taxon>Eukaryota</taxon>
        <taxon>Metazoa</taxon>
        <taxon>Echinodermata</taxon>
        <taxon>Eleutherozoa</taxon>
        <taxon>Echinozoa</taxon>
        <taxon>Echinoidea</taxon>
        <taxon>Euechinoidea</taxon>
        <taxon>Echinacea</taxon>
        <taxon>Camarodonta</taxon>
        <taxon>Echinidea</taxon>
        <taxon>Strongylocentrotidae</taxon>
        <taxon>Strongylocentrotus</taxon>
    </lineage>
</organism>
<feature type="domain" description="MRH" evidence="11">
    <location>
        <begin position="30"/>
        <end position="176"/>
    </location>
</feature>
<keyword evidence="13" id="KW-1185">Reference proteome</keyword>
<proteinExistence type="predicted"/>
<dbReference type="KEGG" id="spu:579677"/>
<dbReference type="AlphaFoldDB" id="A0A7M7REF9"/>
<dbReference type="InParanoid" id="A0A7M7REF9"/>
<keyword evidence="2" id="KW-0813">Transport</keyword>
<keyword evidence="8" id="KW-0325">Glycoprotein</keyword>
<dbReference type="EnsemblMetazoa" id="XM_779780">
    <property type="protein sequence ID" value="XP_784873"/>
    <property type="gene ID" value="LOC579677"/>
</dbReference>
<keyword evidence="7" id="KW-1015">Disulfide bond</keyword>
<keyword evidence="3 9" id="KW-0812">Transmembrane</keyword>
<evidence type="ECO:0000256" key="10">
    <source>
        <dbReference type="SAM" id="SignalP"/>
    </source>
</evidence>
<evidence type="ECO:0000313" key="13">
    <source>
        <dbReference type="Proteomes" id="UP000007110"/>
    </source>
</evidence>
<dbReference type="PANTHER" id="PTHR15071:SF29">
    <property type="entry name" value="CATION-DEPENDENT MANNOSE-6-PHOSPHATE RECEPTOR"/>
    <property type="match status" value="1"/>
</dbReference>
<evidence type="ECO:0000256" key="7">
    <source>
        <dbReference type="ARBA" id="ARBA00023157"/>
    </source>
</evidence>
<sequence length="280" mass="30821">MVMDMDLPVSKMSYFLIVFYIFACVQSALSECSVASPSENKYLELIEPLKGKTVEVTDTAKNYTYKVGFCEGIGGLGTDDVDVGVEQYTLAKVALHAVGRTTATNIMAGTNWIFLEYRDGDLYNHNCNGEARRATIFIMCDPSGLLVNPVLVEENNFRDKECAYVFEVGSSVACSNSTSAPSSSSGIGVGGIIVITVLTIAAAYLILGVAYKRFFLRAKGREQFPHIDFWTNFGNLTADGCDFVCRCNKKQHSKSYKGLGDDQLGLDEEEERDENILPMY</sequence>
<evidence type="ECO:0000256" key="2">
    <source>
        <dbReference type="ARBA" id="ARBA00022448"/>
    </source>
</evidence>
<dbReference type="CTD" id="4074"/>
<comment type="subcellular location">
    <subcellularLocation>
        <location evidence="1">Endomembrane system</location>
    </subcellularLocation>
</comment>
<dbReference type="InterPro" id="IPR009011">
    <property type="entry name" value="Man6P_isomerase_rcpt-bd_dom_sf"/>
</dbReference>
<dbReference type="FunCoup" id="A0A7M7REF9">
    <property type="interactions" value="763"/>
</dbReference>
<dbReference type="Proteomes" id="UP000007110">
    <property type="component" value="Unassembled WGS sequence"/>
</dbReference>
<dbReference type="Pfam" id="PF02157">
    <property type="entry name" value="Man-6-P_recep"/>
    <property type="match status" value="1"/>
</dbReference>
<dbReference type="InterPro" id="IPR000296">
    <property type="entry name" value="Man-6-P_rcpt_cation_dep"/>
</dbReference>
<keyword evidence="5 9" id="KW-1133">Transmembrane helix</keyword>
<evidence type="ECO:0000256" key="6">
    <source>
        <dbReference type="ARBA" id="ARBA00023136"/>
    </source>
</evidence>
<evidence type="ECO:0000256" key="3">
    <source>
        <dbReference type="ARBA" id="ARBA00022692"/>
    </source>
</evidence>
<name>A0A7M7REF9_STRPU</name>
<dbReference type="Gene3D" id="2.70.130.10">
    <property type="entry name" value="Mannose-6-phosphate receptor binding domain"/>
    <property type="match status" value="1"/>
</dbReference>
<dbReference type="SUPFAM" id="SSF50911">
    <property type="entry name" value="Mannose 6-phosphate receptor domain"/>
    <property type="match status" value="1"/>
</dbReference>
<reference evidence="13" key="1">
    <citation type="submission" date="2015-02" db="EMBL/GenBank/DDBJ databases">
        <title>Genome sequencing for Strongylocentrotus purpuratus.</title>
        <authorList>
            <person name="Murali S."/>
            <person name="Liu Y."/>
            <person name="Vee V."/>
            <person name="English A."/>
            <person name="Wang M."/>
            <person name="Skinner E."/>
            <person name="Han Y."/>
            <person name="Muzny D.M."/>
            <person name="Worley K.C."/>
            <person name="Gibbs R.A."/>
        </authorList>
    </citation>
    <scope>NUCLEOTIDE SEQUENCE</scope>
</reference>
<dbReference type="RefSeq" id="XP_784873.2">
    <property type="nucleotide sequence ID" value="XM_779780.4"/>
</dbReference>
<feature type="chain" id="PRO_5029456075" description="MRH domain-containing protein" evidence="10">
    <location>
        <begin position="31"/>
        <end position="280"/>
    </location>
</feature>